<dbReference type="RefSeq" id="WP_131757760.1">
    <property type="nucleotide sequence ID" value="NZ_CAACUY010000037.1"/>
</dbReference>
<proteinExistence type="predicted"/>
<evidence type="ECO:0000313" key="3">
    <source>
        <dbReference type="Proteomes" id="UP001597063"/>
    </source>
</evidence>
<protein>
    <submittedName>
        <fullName evidence="2">Class I SAM-dependent methyltransferase</fullName>
        <ecNumber evidence="2">2.1.1.-</ecNumber>
    </submittedName>
</protein>
<dbReference type="InterPro" id="IPR029063">
    <property type="entry name" value="SAM-dependent_MTases_sf"/>
</dbReference>
<evidence type="ECO:0000259" key="1">
    <source>
        <dbReference type="Pfam" id="PF08241"/>
    </source>
</evidence>
<reference evidence="3" key="1">
    <citation type="journal article" date="2019" name="Int. J. Syst. Evol. Microbiol.">
        <title>The Global Catalogue of Microorganisms (GCM) 10K type strain sequencing project: providing services to taxonomists for standard genome sequencing and annotation.</title>
        <authorList>
            <consortium name="The Broad Institute Genomics Platform"/>
            <consortium name="The Broad Institute Genome Sequencing Center for Infectious Disease"/>
            <person name="Wu L."/>
            <person name="Ma J."/>
        </authorList>
    </citation>
    <scope>NUCLEOTIDE SEQUENCE [LARGE SCALE GENOMIC DNA]</scope>
    <source>
        <strain evidence="3">JCM 9371</strain>
    </source>
</reference>
<dbReference type="CDD" id="cd02440">
    <property type="entry name" value="AdoMet_MTases"/>
    <property type="match status" value="1"/>
</dbReference>
<keyword evidence="3" id="KW-1185">Reference proteome</keyword>
<dbReference type="Pfam" id="PF08241">
    <property type="entry name" value="Methyltransf_11"/>
    <property type="match status" value="1"/>
</dbReference>
<dbReference type="GO" id="GO:0032259">
    <property type="term" value="P:methylation"/>
    <property type="evidence" value="ECO:0007669"/>
    <property type="project" value="UniProtKB-KW"/>
</dbReference>
<dbReference type="SUPFAM" id="SSF53335">
    <property type="entry name" value="S-adenosyl-L-methionine-dependent methyltransferases"/>
    <property type="match status" value="1"/>
</dbReference>
<evidence type="ECO:0000313" key="2">
    <source>
        <dbReference type="EMBL" id="MFD0683066.1"/>
    </source>
</evidence>
<keyword evidence="2" id="KW-0489">Methyltransferase</keyword>
<gene>
    <name evidence="2" type="ORF">ACFQZM_01045</name>
</gene>
<organism evidence="2 3">
    <name type="scientific">Actinomadura fibrosa</name>
    <dbReference type="NCBI Taxonomy" id="111802"/>
    <lineage>
        <taxon>Bacteria</taxon>
        <taxon>Bacillati</taxon>
        <taxon>Actinomycetota</taxon>
        <taxon>Actinomycetes</taxon>
        <taxon>Streptosporangiales</taxon>
        <taxon>Thermomonosporaceae</taxon>
        <taxon>Actinomadura</taxon>
    </lineage>
</organism>
<dbReference type="EMBL" id="JBHTGP010000001">
    <property type="protein sequence ID" value="MFD0683066.1"/>
    <property type="molecule type" value="Genomic_DNA"/>
</dbReference>
<feature type="domain" description="Methyltransferase type 11" evidence="1">
    <location>
        <begin position="50"/>
        <end position="148"/>
    </location>
</feature>
<keyword evidence="2" id="KW-0808">Transferase</keyword>
<dbReference type="GO" id="GO:0008168">
    <property type="term" value="F:methyltransferase activity"/>
    <property type="evidence" value="ECO:0007669"/>
    <property type="project" value="UniProtKB-KW"/>
</dbReference>
<dbReference type="EC" id="2.1.1.-" evidence="2"/>
<comment type="caution">
    <text evidence="2">The sequence shown here is derived from an EMBL/GenBank/DDBJ whole genome shotgun (WGS) entry which is preliminary data.</text>
</comment>
<sequence>MDEGEALQAHYGLGKERDRLSTARGRLEFERSKEILARHLPPPGTGVVADIGGGSGRYALWLAERGHAVEHRDPVPLHVAQVREGADAAGVGGAVRTAAADARDLDLGDACADAVLLLGPLYHLRRRADRVCALREAARVVRPGGAVFAAAISRWAPRHDDLIALLRYRDDPSITARIVETERSGWMPPPFPGAFWAYLHRPGELRDEVAEAGLDVVDLVGVEGLGHVLPDLDARMDDPLDRAALLDAARATERVPELLGVSPHLIATGVCPR</sequence>
<dbReference type="Gene3D" id="3.40.50.150">
    <property type="entry name" value="Vaccinia Virus protein VP39"/>
    <property type="match status" value="1"/>
</dbReference>
<name>A0ABW2XF40_9ACTN</name>
<dbReference type="InterPro" id="IPR013216">
    <property type="entry name" value="Methyltransf_11"/>
</dbReference>
<accession>A0ABW2XF40</accession>
<dbReference type="Proteomes" id="UP001597063">
    <property type="component" value="Unassembled WGS sequence"/>
</dbReference>